<sequence>MTFRTRFAPHIAEGNALARLAGPTIVAGLSQLLMGFVDTVMAGQTGAVSLAGVSLGLNTWVIPFVTLFGLLSAIGPFIANHYGAKTYAQIPGLAMQGIWLALICGVLVVLLLLGCSQLFHLTGAQPEVVAQARVYLYGMIFGTPAALLFRVLTFYSASVSLTRPMMVIGLGSLLLNIPLNWLLIYGHWGLPAMGGAGCGWASGISMWAGFFVMLWHVRRHRNYASFRLPLRLPRPDWSLIKPILRLGATIGVTYLFEVAAFASVSLFLASLGAEVVAGHQIVMNFAALMFMVPSNLGHALTVRIGQHIGAGRPDQARRVSMVALLMVSGFALLSGSLMFLFPMQIASLYTSDHGALQVAIGLLPIGAAFQLGDCLQAAAGGGLRGYKVGSLPMWIMGLSFWVIAVPLGYWLAFSPIAGGAPLGARGFWYGLTAGLFVAALLLTISLLRVNRQRLVAQSGHAH</sequence>
<evidence type="ECO:0000313" key="12">
    <source>
        <dbReference type="Proteomes" id="UP000587991"/>
    </source>
</evidence>
<evidence type="ECO:0000256" key="6">
    <source>
        <dbReference type="ARBA" id="ARBA00022989"/>
    </source>
</evidence>
<keyword evidence="6 10" id="KW-1133">Transmembrane helix</keyword>
<dbReference type="PIRSF" id="PIRSF006603">
    <property type="entry name" value="DinF"/>
    <property type="match status" value="1"/>
</dbReference>
<comment type="caution">
    <text evidence="11">The sequence shown here is derived from an EMBL/GenBank/DDBJ whole genome shotgun (WGS) entry which is preliminary data.</text>
</comment>
<keyword evidence="4" id="KW-1003">Cell membrane</keyword>
<dbReference type="CDD" id="cd13131">
    <property type="entry name" value="MATE_NorM_like"/>
    <property type="match status" value="1"/>
</dbReference>
<evidence type="ECO:0000256" key="10">
    <source>
        <dbReference type="SAM" id="Phobius"/>
    </source>
</evidence>
<keyword evidence="5 10" id="KW-0812">Transmembrane</keyword>
<dbReference type="RefSeq" id="WP_168878045.1">
    <property type="nucleotide sequence ID" value="NZ_JABAIM010000003.1"/>
</dbReference>
<dbReference type="AlphaFoldDB" id="A0A847SGQ7"/>
<evidence type="ECO:0000256" key="9">
    <source>
        <dbReference type="ARBA" id="ARBA00031636"/>
    </source>
</evidence>
<dbReference type="InterPro" id="IPR050222">
    <property type="entry name" value="MATE_MdtK"/>
</dbReference>
<keyword evidence="2" id="KW-0813">Transport</keyword>
<keyword evidence="3" id="KW-0050">Antiport</keyword>
<evidence type="ECO:0000256" key="3">
    <source>
        <dbReference type="ARBA" id="ARBA00022449"/>
    </source>
</evidence>
<proteinExistence type="predicted"/>
<dbReference type="PANTHER" id="PTHR43298">
    <property type="entry name" value="MULTIDRUG RESISTANCE PROTEIN NORM-RELATED"/>
    <property type="match status" value="1"/>
</dbReference>
<feature type="transmembrane region" description="Helical" evidence="10">
    <location>
        <begin position="134"/>
        <end position="155"/>
    </location>
</feature>
<dbReference type="EMBL" id="JABAIM010000003">
    <property type="protein sequence ID" value="NLR76389.1"/>
    <property type="molecule type" value="Genomic_DNA"/>
</dbReference>
<evidence type="ECO:0000256" key="1">
    <source>
        <dbReference type="ARBA" id="ARBA00004429"/>
    </source>
</evidence>
<feature type="transmembrane region" description="Helical" evidence="10">
    <location>
        <begin position="322"/>
        <end position="343"/>
    </location>
</feature>
<organism evidence="11 12">
    <name type="scientific">Leeia aquatica</name>
    <dbReference type="NCBI Taxonomy" id="2725557"/>
    <lineage>
        <taxon>Bacteria</taxon>
        <taxon>Pseudomonadati</taxon>
        <taxon>Pseudomonadota</taxon>
        <taxon>Betaproteobacteria</taxon>
        <taxon>Neisseriales</taxon>
        <taxon>Leeiaceae</taxon>
        <taxon>Leeia</taxon>
    </lineage>
</organism>
<accession>A0A847SGQ7</accession>
<feature type="transmembrane region" description="Helical" evidence="10">
    <location>
        <begin position="20"/>
        <end position="37"/>
    </location>
</feature>
<feature type="transmembrane region" description="Helical" evidence="10">
    <location>
        <begin position="200"/>
        <end position="217"/>
    </location>
</feature>
<feature type="transmembrane region" description="Helical" evidence="10">
    <location>
        <begin position="427"/>
        <end position="447"/>
    </location>
</feature>
<protein>
    <recommendedName>
        <fullName evidence="9">Multidrug-efflux transporter</fullName>
    </recommendedName>
</protein>
<dbReference type="NCBIfam" id="TIGR00797">
    <property type="entry name" value="matE"/>
    <property type="match status" value="1"/>
</dbReference>
<evidence type="ECO:0000313" key="11">
    <source>
        <dbReference type="EMBL" id="NLR76389.1"/>
    </source>
</evidence>
<dbReference type="GO" id="GO:0015297">
    <property type="term" value="F:antiporter activity"/>
    <property type="evidence" value="ECO:0007669"/>
    <property type="project" value="UniProtKB-KW"/>
</dbReference>
<evidence type="ECO:0000256" key="4">
    <source>
        <dbReference type="ARBA" id="ARBA00022475"/>
    </source>
</evidence>
<keyword evidence="12" id="KW-1185">Reference proteome</keyword>
<feature type="transmembrane region" description="Helical" evidence="10">
    <location>
        <begin position="57"/>
        <end position="78"/>
    </location>
</feature>
<dbReference type="PANTHER" id="PTHR43298:SF2">
    <property type="entry name" value="FMN_FAD EXPORTER YEEO-RELATED"/>
    <property type="match status" value="1"/>
</dbReference>
<evidence type="ECO:0000256" key="2">
    <source>
        <dbReference type="ARBA" id="ARBA00022448"/>
    </source>
</evidence>
<feature type="transmembrane region" description="Helical" evidence="10">
    <location>
        <begin position="98"/>
        <end position="122"/>
    </location>
</feature>
<gene>
    <name evidence="11" type="ORF">HF682_14575</name>
</gene>
<feature type="transmembrane region" description="Helical" evidence="10">
    <location>
        <begin position="355"/>
        <end position="379"/>
    </location>
</feature>
<feature type="transmembrane region" description="Helical" evidence="10">
    <location>
        <begin position="167"/>
        <end position="188"/>
    </location>
</feature>
<name>A0A847SGQ7_9NEIS</name>
<dbReference type="Proteomes" id="UP000587991">
    <property type="component" value="Unassembled WGS sequence"/>
</dbReference>
<dbReference type="GO" id="GO:0005886">
    <property type="term" value="C:plasma membrane"/>
    <property type="evidence" value="ECO:0007669"/>
    <property type="project" value="UniProtKB-SubCell"/>
</dbReference>
<dbReference type="GO" id="GO:0042910">
    <property type="term" value="F:xenobiotic transmembrane transporter activity"/>
    <property type="evidence" value="ECO:0007669"/>
    <property type="project" value="InterPro"/>
</dbReference>
<reference evidence="11 12" key="1">
    <citation type="submission" date="2020-04" db="EMBL/GenBank/DDBJ databases">
        <title>Draft genome of Leeia sp. IMCC25680.</title>
        <authorList>
            <person name="Song J."/>
            <person name="Cho J.-C."/>
        </authorList>
    </citation>
    <scope>NUCLEOTIDE SEQUENCE [LARGE SCALE GENOMIC DNA]</scope>
    <source>
        <strain evidence="11 12">IMCC25680</strain>
    </source>
</reference>
<feature type="transmembrane region" description="Helical" evidence="10">
    <location>
        <begin position="243"/>
        <end position="269"/>
    </location>
</feature>
<evidence type="ECO:0000256" key="8">
    <source>
        <dbReference type="ARBA" id="ARBA00023136"/>
    </source>
</evidence>
<keyword evidence="8 10" id="KW-0472">Membrane</keyword>
<dbReference type="InterPro" id="IPR002528">
    <property type="entry name" value="MATE_fam"/>
</dbReference>
<dbReference type="GO" id="GO:0006811">
    <property type="term" value="P:monoatomic ion transport"/>
    <property type="evidence" value="ECO:0007669"/>
    <property type="project" value="UniProtKB-KW"/>
</dbReference>
<dbReference type="Pfam" id="PF01554">
    <property type="entry name" value="MatE"/>
    <property type="match status" value="2"/>
</dbReference>
<evidence type="ECO:0000256" key="7">
    <source>
        <dbReference type="ARBA" id="ARBA00023065"/>
    </source>
</evidence>
<feature type="transmembrane region" description="Helical" evidence="10">
    <location>
        <begin position="281"/>
        <end position="301"/>
    </location>
</feature>
<evidence type="ECO:0000256" key="5">
    <source>
        <dbReference type="ARBA" id="ARBA00022692"/>
    </source>
</evidence>
<keyword evidence="7" id="KW-0406">Ion transport</keyword>
<dbReference type="InterPro" id="IPR048279">
    <property type="entry name" value="MdtK-like"/>
</dbReference>
<comment type="subcellular location">
    <subcellularLocation>
        <location evidence="1">Cell inner membrane</location>
        <topology evidence="1">Multi-pass membrane protein</topology>
    </subcellularLocation>
</comment>
<feature type="transmembrane region" description="Helical" evidence="10">
    <location>
        <begin position="391"/>
        <end position="412"/>
    </location>
</feature>